<dbReference type="EMBL" id="NQIK02000006">
    <property type="protein sequence ID" value="KAF7569496.1"/>
    <property type="molecule type" value="Genomic_DNA"/>
</dbReference>
<dbReference type="InterPro" id="IPR017996">
    <property type="entry name" value="MRJP/yellow-related"/>
</dbReference>
<dbReference type="KEGG" id="ptrr:6343169"/>
<evidence type="ECO:0000256" key="4">
    <source>
        <dbReference type="SAM" id="SignalP"/>
    </source>
</evidence>
<comment type="similarity">
    <text evidence="2">Belongs to the major royal jelly protein family.</text>
</comment>
<keyword evidence="4" id="KW-0732">Signal</keyword>
<dbReference type="PANTHER" id="PTHR10009:SF18">
    <property type="entry name" value="PROTEIN YELLOW-LIKE PROTEIN"/>
    <property type="match status" value="1"/>
</dbReference>
<protein>
    <submittedName>
        <fullName evidence="5">Uncharacterized protein</fullName>
    </submittedName>
</protein>
<dbReference type="Proteomes" id="UP000245464">
    <property type="component" value="Chromosome 6"/>
</dbReference>
<dbReference type="GO" id="GO:0005576">
    <property type="term" value="C:extracellular region"/>
    <property type="evidence" value="ECO:0007669"/>
    <property type="project" value="UniProtKB-SubCell"/>
</dbReference>
<comment type="caution">
    <text evidence="5">The sequence shown here is derived from an EMBL/GenBank/DDBJ whole genome shotgun (WGS) entry which is preliminary data.</text>
</comment>
<evidence type="ECO:0000256" key="2">
    <source>
        <dbReference type="ARBA" id="ARBA00009127"/>
    </source>
</evidence>
<comment type="subcellular location">
    <subcellularLocation>
        <location evidence="1">Secreted</location>
    </subcellularLocation>
</comment>
<sequence>MKSHILSLLVLLTPSTAQITFQDSSSTILRTDNGTHGPPMEEYHYYHTQWPIGLAISSTGRFFATYTRGTYAYTLGEAVNKTAEKPYPSLSHQVPVSQLNTSWSDIPFGSNNSTGLISVQALYITPASALRPETLWVVDTGRPTIHDADGTPSMPYAAPGGPKILAISLDNDTVYATYTFPVSVHYPDSYMNDIRLDLRPSVTASGGGIARGRVGAG</sequence>
<evidence type="ECO:0000256" key="3">
    <source>
        <dbReference type="ARBA" id="ARBA00022525"/>
    </source>
</evidence>
<gene>
    <name evidence="5" type="ORF">PtrM4_119110</name>
</gene>
<feature type="signal peptide" evidence="4">
    <location>
        <begin position="1"/>
        <end position="17"/>
    </location>
</feature>
<dbReference type="RefSeq" id="XP_065961533.1">
    <property type="nucleotide sequence ID" value="XM_066108348.1"/>
</dbReference>
<dbReference type="Gene3D" id="2.120.10.30">
    <property type="entry name" value="TolB, C-terminal domain"/>
    <property type="match status" value="1"/>
</dbReference>
<organism evidence="5 6">
    <name type="scientific">Pyrenophora tritici-repentis</name>
    <dbReference type="NCBI Taxonomy" id="45151"/>
    <lineage>
        <taxon>Eukaryota</taxon>
        <taxon>Fungi</taxon>
        <taxon>Dikarya</taxon>
        <taxon>Ascomycota</taxon>
        <taxon>Pezizomycotina</taxon>
        <taxon>Dothideomycetes</taxon>
        <taxon>Pleosporomycetidae</taxon>
        <taxon>Pleosporales</taxon>
        <taxon>Pleosporineae</taxon>
        <taxon>Pleosporaceae</taxon>
        <taxon>Pyrenophora</taxon>
    </lineage>
</organism>
<dbReference type="PANTHER" id="PTHR10009">
    <property type="entry name" value="PROTEIN YELLOW-RELATED"/>
    <property type="match status" value="1"/>
</dbReference>
<evidence type="ECO:0000256" key="1">
    <source>
        <dbReference type="ARBA" id="ARBA00004613"/>
    </source>
</evidence>
<evidence type="ECO:0000313" key="5">
    <source>
        <dbReference type="EMBL" id="KAF7569496.1"/>
    </source>
</evidence>
<dbReference type="AlphaFoldDB" id="A0A834VM04"/>
<feature type="chain" id="PRO_5032281110" evidence="4">
    <location>
        <begin position="18"/>
        <end position="217"/>
    </location>
</feature>
<proteinExistence type="inferred from homology"/>
<reference evidence="5 6" key="1">
    <citation type="journal article" date="2018" name="BMC Genomics">
        <title>Comparative genomics of the wheat fungal pathogen Pyrenophora tritici-repentis reveals chromosomal variations and genome plasticity.</title>
        <authorList>
            <person name="Moolhuijzen P."/>
            <person name="See P.T."/>
            <person name="Hane J.K."/>
            <person name="Shi G."/>
            <person name="Liu Z."/>
            <person name="Oliver R.P."/>
            <person name="Moffat C.S."/>
        </authorList>
    </citation>
    <scope>NUCLEOTIDE SEQUENCE [LARGE SCALE GENOMIC DNA]</scope>
    <source>
        <strain evidence="5">M4</strain>
    </source>
</reference>
<name>A0A834VM04_9PLEO</name>
<keyword evidence="3" id="KW-0964">Secreted</keyword>
<dbReference type="GeneID" id="6343169"/>
<evidence type="ECO:0000313" key="6">
    <source>
        <dbReference type="Proteomes" id="UP000245464"/>
    </source>
</evidence>
<accession>A0A834VM04</accession>
<dbReference type="InterPro" id="IPR011042">
    <property type="entry name" value="6-blade_b-propeller_TolB-like"/>
</dbReference>